<reference evidence="12 13" key="1">
    <citation type="submission" date="2018-10" db="EMBL/GenBank/DDBJ databases">
        <title>Genome assembly for a Yunnan-Guizhou Plateau 3E fish, Anabarilius grahami (Regan), and its evolutionary and genetic applications.</title>
        <authorList>
            <person name="Jiang W."/>
        </authorList>
    </citation>
    <scope>NUCLEOTIDE SEQUENCE [LARGE SCALE GENOMIC DNA]</scope>
    <source>
        <strain evidence="12">AG-KIZ</strain>
        <tissue evidence="12">Muscle</tissue>
    </source>
</reference>
<keyword evidence="6" id="KW-0175">Coiled coil</keyword>
<dbReference type="GO" id="GO:0016192">
    <property type="term" value="P:vesicle-mediated transport"/>
    <property type="evidence" value="ECO:0007669"/>
    <property type="project" value="InterPro"/>
</dbReference>
<proteinExistence type="inferred from homology"/>
<evidence type="ECO:0000313" key="13">
    <source>
        <dbReference type="Proteomes" id="UP000281406"/>
    </source>
</evidence>
<dbReference type="SMART" id="SM00397">
    <property type="entry name" value="t_SNARE"/>
    <property type="match status" value="1"/>
</dbReference>
<dbReference type="GO" id="GO:0012505">
    <property type="term" value="C:endomembrane system"/>
    <property type="evidence" value="ECO:0007669"/>
    <property type="project" value="UniProtKB-SubCell"/>
</dbReference>
<evidence type="ECO:0000259" key="10">
    <source>
        <dbReference type="PROSITE" id="PS50192"/>
    </source>
</evidence>
<keyword evidence="9" id="KW-1133">Transmembrane helix</keyword>
<dbReference type="Proteomes" id="UP000281406">
    <property type="component" value="Unassembled WGS sequence"/>
</dbReference>
<keyword evidence="5" id="KW-0378">Hydrolase</keyword>
<comment type="subcellular location">
    <subcellularLocation>
        <location evidence="1">Endomembrane system</location>
        <topology evidence="1">Peripheral membrane protein</topology>
    </subcellularLocation>
</comment>
<dbReference type="FunFam" id="1.20.5.110:FF:000022">
    <property type="entry name" value="Syntaxin 19"/>
    <property type="match status" value="1"/>
</dbReference>
<dbReference type="FunFam" id="3.40.50.2300:FF:000131">
    <property type="entry name" value="Piwi-like RNA-mediated gene silencing 1"/>
    <property type="match status" value="1"/>
</dbReference>
<keyword evidence="3" id="KW-0813">Transport</keyword>
<dbReference type="InterPro" id="IPR036397">
    <property type="entry name" value="RNaseH_sf"/>
</dbReference>
<evidence type="ECO:0000259" key="11">
    <source>
        <dbReference type="PROSITE" id="PS50822"/>
    </source>
</evidence>
<organism evidence="12 13">
    <name type="scientific">Anabarilius grahami</name>
    <name type="common">Kanglang fish</name>
    <name type="synonym">Barilius grahami</name>
    <dbReference type="NCBI Taxonomy" id="495550"/>
    <lineage>
        <taxon>Eukaryota</taxon>
        <taxon>Metazoa</taxon>
        <taxon>Chordata</taxon>
        <taxon>Craniata</taxon>
        <taxon>Vertebrata</taxon>
        <taxon>Euteleostomi</taxon>
        <taxon>Actinopterygii</taxon>
        <taxon>Neopterygii</taxon>
        <taxon>Teleostei</taxon>
        <taxon>Ostariophysi</taxon>
        <taxon>Cypriniformes</taxon>
        <taxon>Xenocyprididae</taxon>
        <taxon>Xenocypridinae</taxon>
        <taxon>Xenocypridinae incertae sedis</taxon>
        <taxon>Anabarilius</taxon>
    </lineage>
</organism>
<evidence type="ECO:0000256" key="9">
    <source>
        <dbReference type="SAM" id="Phobius"/>
    </source>
</evidence>
<evidence type="ECO:0000256" key="4">
    <source>
        <dbReference type="ARBA" id="ARBA00022481"/>
    </source>
</evidence>
<dbReference type="Pfam" id="PF00804">
    <property type="entry name" value="Syntaxin"/>
    <property type="match status" value="1"/>
</dbReference>
<gene>
    <name evidence="12" type="ORF">DPX16_16731</name>
</gene>
<evidence type="ECO:0000256" key="6">
    <source>
        <dbReference type="ARBA" id="ARBA00023054"/>
    </source>
</evidence>
<keyword evidence="9" id="KW-0812">Transmembrane</keyword>
<dbReference type="GO" id="GO:0005484">
    <property type="term" value="F:SNAP receptor activity"/>
    <property type="evidence" value="ECO:0007669"/>
    <property type="project" value="InterPro"/>
</dbReference>
<dbReference type="Pfam" id="PF05739">
    <property type="entry name" value="SNARE"/>
    <property type="match status" value="1"/>
</dbReference>
<dbReference type="SUPFAM" id="SSF47661">
    <property type="entry name" value="t-snare proteins"/>
    <property type="match status" value="1"/>
</dbReference>
<dbReference type="PROSITE" id="PS50822">
    <property type="entry name" value="PIWI"/>
    <property type="match status" value="1"/>
</dbReference>
<dbReference type="InterPro" id="IPR010989">
    <property type="entry name" value="SNARE"/>
</dbReference>
<dbReference type="AlphaFoldDB" id="A0A3N0YSH0"/>
<dbReference type="PROSITE" id="PS00914">
    <property type="entry name" value="SYNTAXIN"/>
    <property type="match status" value="1"/>
</dbReference>
<dbReference type="SMART" id="SM00503">
    <property type="entry name" value="SynN"/>
    <property type="match status" value="1"/>
</dbReference>
<dbReference type="InterPro" id="IPR003165">
    <property type="entry name" value="Piwi"/>
</dbReference>
<dbReference type="GO" id="GO:0034584">
    <property type="term" value="F:piRNA binding"/>
    <property type="evidence" value="ECO:0007669"/>
    <property type="project" value="UniProtKB-ARBA"/>
</dbReference>
<dbReference type="InterPro" id="IPR000727">
    <property type="entry name" value="T_SNARE_dom"/>
</dbReference>
<dbReference type="PROSITE" id="PS50192">
    <property type="entry name" value="T_SNARE"/>
    <property type="match status" value="1"/>
</dbReference>
<dbReference type="CDD" id="cd04658">
    <property type="entry name" value="Piwi_piwi-like_Euk"/>
    <property type="match status" value="1"/>
</dbReference>
<keyword evidence="4" id="KW-0488">Methylation</keyword>
<dbReference type="GO" id="GO:0006886">
    <property type="term" value="P:intracellular protein transport"/>
    <property type="evidence" value="ECO:0007669"/>
    <property type="project" value="InterPro"/>
</dbReference>
<dbReference type="Pfam" id="PF02171">
    <property type="entry name" value="Piwi"/>
    <property type="match status" value="1"/>
</dbReference>
<comment type="similarity">
    <text evidence="2 8">Belongs to the syntaxin family.</text>
</comment>
<dbReference type="GO" id="GO:0043186">
    <property type="term" value="C:P granule"/>
    <property type="evidence" value="ECO:0007669"/>
    <property type="project" value="UniProtKB-ARBA"/>
</dbReference>
<dbReference type="InterPro" id="IPR006011">
    <property type="entry name" value="Syntaxin_N"/>
</dbReference>
<dbReference type="Gene3D" id="1.20.58.70">
    <property type="match status" value="1"/>
</dbReference>
<evidence type="ECO:0000256" key="7">
    <source>
        <dbReference type="ARBA" id="ARBA00023136"/>
    </source>
</evidence>
<dbReference type="EMBL" id="RJVU01027559">
    <property type="protein sequence ID" value="ROL49116.1"/>
    <property type="molecule type" value="Genomic_DNA"/>
</dbReference>
<accession>A0A3N0YSH0</accession>
<evidence type="ECO:0000256" key="5">
    <source>
        <dbReference type="ARBA" id="ARBA00022801"/>
    </source>
</evidence>
<sequence>MRADFNIMKDLASHTRLSPEQRESRINRLISNINRNADVQNELTTWGLSFENRLLSLNGRVLPSERIIQGSRAYEYNPWAADWSKEMRGLPLISCMSLDNWLMFYTRRNADVAQSLLQTLNRVAGPMGIRMQRAIMIEYEDRQESLLRALQQNVARETQMVVVILPTNRKDKYDCVKKYLCVDCPTPSQCVVSRTISKPQALMTVATKIALQMNCKMGGELWSVEIPLRQLMIVGIDCYHDTAAGKRSIGALVASLNQGMSRWFSKCVLQNRGQEIIDALKGSLQAALKAYLKYNNSLPSRIIVYRDGVGDGMLQSVVDYEVPQIMQSIKTMGQDYEPKLSVVVVKKRISSRFFARIDGKIANPPPGTVIDTEVTRPEWYDFFIVSQAVRFGCVSPTHYNVVFDNSGLKPDHMQRLTYKLCHMYYNWQGIVRVPAPCQYAHKLAFLVGQSIHKEPNMNLDDFLYYLQNASEDGGVIVSMERDSFMQDFFRKVEEVRGVIDKISSLVNEVKKKHSVILSAPNPDEKTKEELEQLTVEIKKYANFVRTSLKSMQQNQPSDEQENQATVDARIQKTQYTNLSRKFVAVMTQYNETQVSFREKSKSRIQRQLEITGRITTNEELEEMLETGNPSIFTSDIISNSQITRQALNEIESRHKDILRLEASIKELHDMFVDMAILVETQGEMINNIEKNVNNAVEYVGHAKVETKKAVRYQTQARRKLVYVAICGAVCIIILLVIIVIAVYGD</sequence>
<dbReference type="PANTHER" id="PTHR22891">
    <property type="entry name" value="EUKARYOTIC TRANSLATION INITIATION FACTOR 2C"/>
    <property type="match status" value="1"/>
</dbReference>
<feature type="domain" description="Piwi" evidence="11">
    <location>
        <begin position="160"/>
        <end position="452"/>
    </location>
</feature>
<dbReference type="InterPro" id="IPR012337">
    <property type="entry name" value="RNaseH-like_sf"/>
</dbReference>
<dbReference type="SUPFAM" id="SSF53098">
    <property type="entry name" value="Ribonuclease H-like"/>
    <property type="match status" value="1"/>
</dbReference>
<dbReference type="CDD" id="cd15882">
    <property type="entry name" value="SNARE_syntaxin2"/>
    <property type="match status" value="1"/>
</dbReference>
<protein>
    <submittedName>
        <fullName evidence="12">Piwi-like protein 1</fullName>
    </submittedName>
</protein>
<evidence type="ECO:0000256" key="3">
    <source>
        <dbReference type="ARBA" id="ARBA00022448"/>
    </source>
</evidence>
<dbReference type="GO" id="GO:0016020">
    <property type="term" value="C:membrane"/>
    <property type="evidence" value="ECO:0007669"/>
    <property type="project" value="InterPro"/>
</dbReference>
<dbReference type="Gene3D" id="3.30.420.10">
    <property type="entry name" value="Ribonuclease H-like superfamily/Ribonuclease H"/>
    <property type="match status" value="1"/>
</dbReference>
<dbReference type="CDD" id="cd00179">
    <property type="entry name" value="SynN"/>
    <property type="match status" value="1"/>
</dbReference>
<evidence type="ECO:0000313" key="12">
    <source>
        <dbReference type="EMBL" id="ROL49116.1"/>
    </source>
</evidence>
<feature type="domain" description="T-SNARE coiled-coil homology" evidence="10">
    <location>
        <begin position="647"/>
        <end position="709"/>
    </location>
</feature>
<dbReference type="FunFam" id="3.30.420.10:FF:000014">
    <property type="entry name" value="Piwi-like RNA-mediated gene silencing 1"/>
    <property type="match status" value="1"/>
</dbReference>
<evidence type="ECO:0000256" key="1">
    <source>
        <dbReference type="ARBA" id="ARBA00004184"/>
    </source>
</evidence>
<dbReference type="InterPro" id="IPR028671">
    <property type="entry name" value="STX2_SNARE"/>
</dbReference>
<keyword evidence="13" id="KW-1185">Reference proteome</keyword>
<dbReference type="SMART" id="SM00950">
    <property type="entry name" value="Piwi"/>
    <property type="match status" value="1"/>
</dbReference>
<comment type="caution">
    <text evidence="12">The sequence shown here is derived from an EMBL/GenBank/DDBJ whole genome shotgun (WGS) entry which is preliminary data.</text>
</comment>
<dbReference type="InterPro" id="IPR006012">
    <property type="entry name" value="Syntaxin/epimorphin_CS"/>
</dbReference>
<dbReference type="FunFam" id="1.20.58.70:FF:000042">
    <property type="entry name" value="Syntaxin 11b, tandem duplicate 2"/>
    <property type="match status" value="1"/>
</dbReference>
<dbReference type="OrthoDB" id="445936at2759"/>
<name>A0A3N0YSH0_ANAGA</name>
<dbReference type="Gene3D" id="1.20.5.110">
    <property type="match status" value="1"/>
</dbReference>
<dbReference type="Gene3D" id="3.40.50.2300">
    <property type="match status" value="1"/>
</dbReference>
<keyword evidence="7 9" id="KW-0472">Membrane</keyword>
<feature type="transmembrane region" description="Helical" evidence="9">
    <location>
        <begin position="720"/>
        <end position="743"/>
    </location>
</feature>
<evidence type="ECO:0000256" key="2">
    <source>
        <dbReference type="ARBA" id="ARBA00009063"/>
    </source>
</evidence>
<dbReference type="GO" id="GO:0016787">
    <property type="term" value="F:hydrolase activity"/>
    <property type="evidence" value="ECO:0007669"/>
    <property type="project" value="UniProtKB-KW"/>
</dbReference>
<evidence type="ECO:0000256" key="8">
    <source>
        <dbReference type="RuleBase" id="RU003858"/>
    </source>
</evidence>